<sequence>MSFELKVGKGKMQVNIEAHLFSDGLSVSLFGGDKPHIGAVALSIPRKSLKDKKSISCSTSILTVTEHKDDVIAKEMSEAISKAANITVTVVAGIHIDNAGKKDIEQVMRNCRKASQKLIELVKNKR</sequence>
<dbReference type="InterPro" id="IPR048844">
    <property type="entry name" value="LpdD_chaperone-like"/>
</dbReference>
<protein>
    <recommendedName>
        <fullName evidence="1">Prenylated flavin chaperone LpdD-like domain-containing protein</fullName>
    </recommendedName>
</protein>
<accession>A0A1F7RIL9</accession>
<dbReference type="Proteomes" id="UP000178526">
    <property type="component" value="Unassembled WGS sequence"/>
</dbReference>
<dbReference type="Pfam" id="PF21758">
    <property type="entry name" value="PAC_bac"/>
    <property type="match status" value="1"/>
</dbReference>
<dbReference type="AlphaFoldDB" id="A0A1F7RIL9"/>
<name>A0A1F7RIL9_9BACT</name>
<dbReference type="EMBL" id="MGDB01000072">
    <property type="protein sequence ID" value="OGL41362.1"/>
    <property type="molecule type" value="Genomic_DNA"/>
</dbReference>
<comment type="caution">
    <text evidence="2">The sequence shown here is derived from an EMBL/GenBank/DDBJ whole genome shotgun (WGS) entry which is preliminary data.</text>
</comment>
<proteinExistence type="predicted"/>
<feature type="domain" description="Prenylated flavin chaperone LpdD-like" evidence="1">
    <location>
        <begin position="9"/>
        <end position="121"/>
    </location>
</feature>
<organism evidence="2 3">
    <name type="scientific">Candidatus Schekmanbacteria bacterium GWA2_38_11</name>
    <dbReference type="NCBI Taxonomy" id="1817876"/>
    <lineage>
        <taxon>Bacteria</taxon>
        <taxon>Candidatus Schekmaniibacteriota</taxon>
    </lineage>
</organism>
<evidence type="ECO:0000313" key="3">
    <source>
        <dbReference type="Proteomes" id="UP000178526"/>
    </source>
</evidence>
<evidence type="ECO:0000313" key="2">
    <source>
        <dbReference type="EMBL" id="OGL41362.1"/>
    </source>
</evidence>
<evidence type="ECO:0000259" key="1">
    <source>
        <dbReference type="Pfam" id="PF21758"/>
    </source>
</evidence>
<reference evidence="2 3" key="1">
    <citation type="journal article" date="2016" name="Nat. Commun.">
        <title>Thousands of microbial genomes shed light on interconnected biogeochemical processes in an aquifer system.</title>
        <authorList>
            <person name="Anantharaman K."/>
            <person name="Brown C.T."/>
            <person name="Hug L.A."/>
            <person name="Sharon I."/>
            <person name="Castelle C.J."/>
            <person name="Probst A.J."/>
            <person name="Thomas B.C."/>
            <person name="Singh A."/>
            <person name="Wilkins M.J."/>
            <person name="Karaoz U."/>
            <person name="Brodie E.L."/>
            <person name="Williams K.H."/>
            <person name="Hubbard S.S."/>
            <person name="Banfield J.F."/>
        </authorList>
    </citation>
    <scope>NUCLEOTIDE SEQUENCE [LARGE SCALE GENOMIC DNA]</scope>
</reference>
<gene>
    <name evidence="2" type="ORF">A2042_05590</name>
</gene>